<gene>
    <name evidence="2" type="ORF">GCM10009863_04660</name>
</gene>
<evidence type="ECO:0000256" key="1">
    <source>
        <dbReference type="SAM" id="MobiDB-lite"/>
    </source>
</evidence>
<protein>
    <recommendedName>
        <fullName evidence="4">Secreted protein</fullName>
    </recommendedName>
</protein>
<dbReference type="EMBL" id="BAAARJ010000002">
    <property type="protein sequence ID" value="GAA2594603.1"/>
    <property type="molecule type" value="Genomic_DNA"/>
</dbReference>
<sequence length="92" mass="9335">MWARPVWARPVWARSLGADAAEPGTRDAAVPVGPGRGFRKAQEAEPQVTAHSASARQLNAAPSAHGAPAGHGVEGGRGQGPGDTAVHKVSGR</sequence>
<keyword evidence="3" id="KW-1185">Reference proteome</keyword>
<comment type="caution">
    <text evidence="2">The sequence shown here is derived from an EMBL/GenBank/DDBJ whole genome shotgun (WGS) entry which is preliminary data.</text>
</comment>
<feature type="compositionally biased region" description="Gly residues" evidence="1">
    <location>
        <begin position="72"/>
        <end position="81"/>
    </location>
</feature>
<evidence type="ECO:0008006" key="4">
    <source>
        <dbReference type="Google" id="ProtNLM"/>
    </source>
</evidence>
<evidence type="ECO:0000313" key="3">
    <source>
        <dbReference type="Proteomes" id="UP001501447"/>
    </source>
</evidence>
<dbReference type="Proteomes" id="UP001501447">
    <property type="component" value="Unassembled WGS sequence"/>
</dbReference>
<reference evidence="2 3" key="1">
    <citation type="journal article" date="2019" name="Int. J. Syst. Evol. Microbiol.">
        <title>The Global Catalogue of Microorganisms (GCM) 10K type strain sequencing project: providing services to taxonomists for standard genome sequencing and annotation.</title>
        <authorList>
            <consortium name="The Broad Institute Genomics Platform"/>
            <consortium name="The Broad Institute Genome Sequencing Center for Infectious Disease"/>
            <person name="Wu L."/>
            <person name="Ma J."/>
        </authorList>
    </citation>
    <scope>NUCLEOTIDE SEQUENCE [LARGE SCALE GENOMIC DNA]</scope>
    <source>
        <strain evidence="2 3">JCM 16373</strain>
    </source>
</reference>
<evidence type="ECO:0000313" key="2">
    <source>
        <dbReference type="EMBL" id="GAA2594603.1"/>
    </source>
</evidence>
<organism evidence="2 3">
    <name type="scientific">Streptomyces axinellae</name>
    <dbReference type="NCBI Taxonomy" id="552788"/>
    <lineage>
        <taxon>Bacteria</taxon>
        <taxon>Bacillati</taxon>
        <taxon>Actinomycetota</taxon>
        <taxon>Actinomycetes</taxon>
        <taxon>Kitasatosporales</taxon>
        <taxon>Streptomycetaceae</taxon>
        <taxon>Streptomyces</taxon>
    </lineage>
</organism>
<proteinExistence type="predicted"/>
<name>A0ABN3PPT8_9ACTN</name>
<feature type="region of interest" description="Disordered" evidence="1">
    <location>
        <begin position="20"/>
        <end position="92"/>
    </location>
</feature>
<accession>A0ABN3PPT8</accession>
<feature type="compositionally biased region" description="Low complexity" evidence="1">
    <location>
        <begin position="60"/>
        <end position="71"/>
    </location>
</feature>